<keyword evidence="3" id="KW-1185">Reference proteome</keyword>
<dbReference type="AlphaFoldDB" id="A0AAD8CHN2"/>
<evidence type="ECO:0000313" key="3">
    <source>
        <dbReference type="Proteomes" id="UP001230051"/>
    </source>
</evidence>
<comment type="caution">
    <text evidence="2">The sequence shown here is derived from an EMBL/GenBank/DDBJ whole genome shotgun (WGS) entry which is preliminary data.</text>
</comment>
<protein>
    <submittedName>
        <fullName evidence="2">Uncharacterized protein</fullName>
    </submittedName>
</protein>
<feature type="region of interest" description="Disordered" evidence="1">
    <location>
        <begin position="1"/>
        <end position="87"/>
    </location>
</feature>
<evidence type="ECO:0000256" key="1">
    <source>
        <dbReference type="SAM" id="MobiDB-lite"/>
    </source>
</evidence>
<sequence>MKEEEEEEESSPKPCKRKARSEDDSSETKLPKMDSQEGVAKGPRSRDRAEGRRSNGSWSDSAIGRQTAAASSQVFQNHGGKDMEESPVGPQVLDVILKQDSSVVTYSKDKQWLCEYMNRRLWCPVVKETGL</sequence>
<organism evidence="2 3">
    <name type="scientific">Acipenser oxyrinchus oxyrinchus</name>
    <dbReference type="NCBI Taxonomy" id="40147"/>
    <lineage>
        <taxon>Eukaryota</taxon>
        <taxon>Metazoa</taxon>
        <taxon>Chordata</taxon>
        <taxon>Craniata</taxon>
        <taxon>Vertebrata</taxon>
        <taxon>Euteleostomi</taxon>
        <taxon>Actinopterygii</taxon>
        <taxon>Chondrostei</taxon>
        <taxon>Acipenseriformes</taxon>
        <taxon>Acipenseridae</taxon>
        <taxon>Acipenser</taxon>
    </lineage>
</organism>
<name>A0AAD8CHN2_ACIOX</name>
<accession>A0AAD8CHN2</accession>
<feature type="compositionally biased region" description="Basic and acidic residues" evidence="1">
    <location>
        <begin position="20"/>
        <end position="35"/>
    </location>
</feature>
<feature type="compositionally biased region" description="Basic and acidic residues" evidence="1">
    <location>
        <begin position="44"/>
        <end position="53"/>
    </location>
</feature>
<reference evidence="2" key="1">
    <citation type="submission" date="2022-02" db="EMBL/GenBank/DDBJ databases">
        <title>Atlantic sturgeon de novo genome assembly.</title>
        <authorList>
            <person name="Stock M."/>
            <person name="Klopp C."/>
            <person name="Guiguen Y."/>
            <person name="Cabau C."/>
            <person name="Parinello H."/>
            <person name="Santidrian Yebra-Pimentel E."/>
            <person name="Kuhl H."/>
            <person name="Dirks R.P."/>
            <person name="Guessner J."/>
            <person name="Wuertz S."/>
            <person name="Du K."/>
            <person name="Schartl M."/>
        </authorList>
    </citation>
    <scope>NUCLEOTIDE SEQUENCE</scope>
    <source>
        <strain evidence="2">STURGEONOMICS-FGT-2020</strain>
        <tissue evidence="2">Whole blood</tissue>
    </source>
</reference>
<dbReference type="Proteomes" id="UP001230051">
    <property type="component" value="Unassembled WGS sequence"/>
</dbReference>
<evidence type="ECO:0000313" key="2">
    <source>
        <dbReference type="EMBL" id="KAK1151389.1"/>
    </source>
</evidence>
<gene>
    <name evidence="2" type="ORF">AOXY_G32604</name>
</gene>
<dbReference type="EMBL" id="JAGXEW010000052">
    <property type="protein sequence ID" value="KAK1151389.1"/>
    <property type="molecule type" value="Genomic_DNA"/>
</dbReference>
<proteinExistence type="predicted"/>